<name>A0ABV5L0N3_9BACL</name>
<dbReference type="RefSeq" id="WP_377501521.1">
    <property type="nucleotide sequence ID" value="NZ_JBHMDO010000047.1"/>
</dbReference>
<evidence type="ECO:0000313" key="5">
    <source>
        <dbReference type="Proteomes" id="UP001589747"/>
    </source>
</evidence>
<evidence type="ECO:0000256" key="1">
    <source>
        <dbReference type="ARBA" id="ARBA00023125"/>
    </source>
</evidence>
<organism evidence="4 5">
    <name type="scientific">Paenibacillus aurantiacus</name>
    <dbReference type="NCBI Taxonomy" id="1936118"/>
    <lineage>
        <taxon>Bacteria</taxon>
        <taxon>Bacillati</taxon>
        <taxon>Bacillota</taxon>
        <taxon>Bacilli</taxon>
        <taxon>Bacillales</taxon>
        <taxon>Paenibacillaceae</taxon>
        <taxon>Paenibacillus</taxon>
    </lineage>
</organism>
<evidence type="ECO:0000259" key="3">
    <source>
        <dbReference type="Pfam" id="PF12793"/>
    </source>
</evidence>
<dbReference type="InterPro" id="IPR000914">
    <property type="entry name" value="SBP_5_dom"/>
</dbReference>
<dbReference type="Proteomes" id="UP001589747">
    <property type="component" value="Unassembled WGS sequence"/>
</dbReference>
<feature type="domain" description="Transcriptional regulator SgrR N-terminal HTH" evidence="3">
    <location>
        <begin position="3"/>
        <end position="112"/>
    </location>
</feature>
<dbReference type="InterPro" id="IPR039424">
    <property type="entry name" value="SBP_5"/>
</dbReference>
<protein>
    <submittedName>
        <fullName evidence="4">ABC transporter substrate-binding protein</fullName>
    </submittedName>
</protein>
<reference evidence="4 5" key="1">
    <citation type="submission" date="2024-09" db="EMBL/GenBank/DDBJ databases">
        <authorList>
            <person name="Sun Q."/>
            <person name="Mori K."/>
        </authorList>
    </citation>
    <scope>NUCLEOTIDE SEQUENCE [LARGE SCALE GENOMIC DNA]</scope>
    <source>
        <strain evidence="4 5">TISTR 2452</strain>
    </source>
</reference>
<accession>A0ABV5L0N3</accession>
<dbReference type="Gene3D" id="3.10.105.10">
    <property type="entry name" value="Dipeptide-binding Protein, Domain 3"/>
    <property type="match status" value="1"/>
</dbReference>
<dbReference type="EMBL" id="JBHMDO010000047">
    <property type="protein sequence ID" value="MFB9330386.1"/>
    <property type="molecule type" value="Genomic_DNA"/>
</dbReference>
<sequence length="640" mass="72195">MKIRRHYLALRQHYAHIRDDEPFEATTGELSEVIDCTHRNMVMLLKRMQEERWLTWEAKRGRGNRSTLRFLASVEQTALQEAQELIERSDLQAALALLQSLEEQGGAREQFQQWLSGQFGFHSEGQGAARSDILRFPLAQTIYTLDPAATHYAGESHLVSQLFDGLVRMDVHGQGVIPHLAHAWDADDTRTLWTFYLRKGVLFHHGRAMVAADVKYSLERLRKLAPNGLYSWAYSGIADIETPDETTVRIRLAYRNETFLSFLSTNRASIVPQDVCESAGDEFGIRPIGTGPFRLTGREQRVWVLEAFGSYFQGRGFLDRVEVWTVDGEGGNQEANRLPAFQVMHNVRMADAASGGWQQVRQSGTTCKFLTVNELKDGPLRDPRFREALNAAIDRDALLGLLSGDVLERADSFWPGEGRAMPGDRLAPMPVSIAAQANIRTGEIAPERMSRFITSESTNDTSSGYAAPSPTKLSVSGAECERLSLATIPQYESDARIIQRLCGQAGIDVDIQLIPAELFKGEARMGADLLLFAVMLDEHRELRLVDLYKSLQEHTLPDMRRWLDQAVENVLAEPEPSLRRSQFLAIEETLTAHGALMLLYRKHLKTAFQPNVRGIALESLSWVRFRDLWFVPDTTEEQAR</sequence>
<dbReference type="Pfam" id="PF00496">
    <property type="entry name" value="SBP_bac_5"/>
    <property type="match status" value="1"/>
</dbReference>
<dbReference type="Pfam" id="PF12793">
    <property type="entry name" value="SgrR_N"/>
    <property type="match status" value="1"/>
</dbReference>
<keyword evidence="5" id="KW-1185">Reference proteome</keyword>
<dbReference type="Gene3D" id="3.40.190.10">
    <property type="entry name" value="Periplasmic binding protein-like II"/>
    <property type="match status" value="1"/>
</dbReference>
<comment type="caution">
    <text evidence="4">The sequence shown here is derived from an EMBL/GenBank/DDBJ whole genome shotgun (WGS) entry which is preliminary data.</text>
</comment>
<keyword evidence="1" id="KW-0238">DNA-binding</keyword>
<proteinExistence type="predicted"/>
<evidence type="ECO:0000259" key="2">
    <source>
        <dbReference type="Pfam" id="PF00496"/>
    </source>
</evidence>
<feature type="domain" description="Solute-binding protein family 5" evidence="2">
    <location>
        <begin position="176"/>
        <end position="416"/>
    </location>
</feature>
<evidence type="ECO:0000313" key="4">
    <source>
        <dbReference type="EMBL" id="MFB9330386.1"/>
    </source>
</evidence>
<dbReference type="PANTHER" id="PTHR30290">
    <property type="entry name" value="PERIPLASMIC BINDING COMPONENT OF ABC TRANSPORTER"/>
    <property type="match status" value="1"/>
</dbReference>
<dbReference type="PANTHER" id="PTHR30290:SF72">
    <property type="entry name" value="HTH-TYPE TRANSCRIPTIONAL REGULATOR SGRR"/>
    <property type="match status" value="1"/>
</dbReference>
<dbReference type="SUPFAM" id="SSF53850">
    <property type="entry name" value="Periplasmic binding protein-like II"/>
    <property type="match status" value="1"/>
</dbReference>
<dbReference type="InterPro" id="IPR025370">
    <property type="entry name" value="SgrR_HTH_N"/>
</dbReference>
<gene>
    <name evidence="4" type="ORF">ACFFSY_30945</name>
</gene>